<protein>
    <recommendedName>
        <fullName evidence="12">Protease HtpX homolog</fullName>
        <ecNumber evidence="12">3.4.24.-</ecNumber>
    </recommendedName>
</protein>
<reference evidence="13 14" key="1">
    <citation type="submission" date="2019-12" db="EMBL/GenBank/DDBJ databases">
        <title>Complete genome sequence of Leuconostoc lactis strain AVN1 provides insights into metabolic potential.</title>
        <authorList>
            <person name="Besrour N."/>
            <person name="Najjari A."/>
            <person name="Fhoula I."/>
            <person name="Jaballah S."/>
            <person name="Klibi N."/>
            <person name="Ouzari H.I."/>
        </authorList>
    </citation>
    <scope>NUCLEOTIDE SEQUENCE [LARGE SCALE GENOMIC DNA]</scope>
    <source>
        <strain evidence="13 14">AVN1</strain>
    </source>
</reference>
<keyword evidence="9 12" id="KW-1133">Transmembrane helix</keyword>
<keyword evidence="7 12" id="KW-0378">Hydrolase</keyword>
<dbReference type="Pfam" id="PF01435">
    <property type="entry name" value="Peptidase_M48"/>
    <property type="match status" value="1"/>
</dbReference>
<dbReference type="PANTHER" id="PTHR43221:SF1">
    <property type="entry name" value="PROTEASE HTPX"/>
    <property type="match status" value="1"/>
</dbReference>
<accession>A0A6L7AA03</accession>
<dbReference type="EC" id="3.4.24.-" evidence="12"/>
<dbReference type="AlphaFoldDB" id="A0A6L7AA03"/>
<feature type="active site" evidence="12">
    <location>
        <position position="145"/>
    </location>
</feature>
<dbReference type="InterPro" id="IPR001915">
    <property type="entry name" value="Peptidase_M48"/>
</dbReference>
<name>A0A6L7AA03_LEULA</name>
<feature type="transmembrane region" description="Helical" evidence="12">
    <location>
        <begin position="39"/>
        <end position="58"/>
    </location>
</feature>
<evidence type="ECO:0000256" key="5">
    <source>
        <dbReference type="ARBA" id="ARBA00022692"/>
    </source>
</evidence>
<keyword evidence="5 12" id="KW-0812">Transmembrane</keyword>
<feature type="transmembrane region" description="Helical" evidence="12">
    <location>
        <begin position="156"/>
        <end position="180"/>
    </location>
</feature>
<dbReference type="KEGG" id="llf:BCR17_01205"/>
<keyword evidence="11 12" id="KW-0472">Membrane</keyword>
<dbReference type="PANTHER" id="PTHR43221">
    <property type="entry name" value="PROTEASE HTPX"/>
    <property type="match status" value="1"/>
</dbReference>
<dbReference type="NCBIfam" id="NF003425">
    <property type="entry name" value="PRK04897.1"/>
    <property type="match status" value="1"/>
</dbReference>
<proteinExistence type="inferred from homology"/>
<keyword evidence="10 12" id="KW-0482">Metalloprotease</keyword>
<dbReference type="Gene3D" id="3.30.2010.10">
    <property type="entry name" value="Metalloproteases ('zincins'), catalytic domain"/>
    <property type="match status" value="1"/>
</dbReference>
<feature type="binding site" evidence="12">
    <location>
        <position position="229"/>
    </location>
    <ligand>
        <name>Zn(2+)</name>
        <dbReference type="ChEBI" id="CHEBI:29105"/>
        <note>catalytic</note>
    </ligand>
</feature>
<comment type="cofactor">
    <cofactor evidence="12">
        <name>Zn(2+)</name>
        <dbReference type="ChEBI" id="CHEBI:29105"/>
    </cofactor>
    <text evidence="12">Binds 1 zinc ion per subunit.</text>
</comment>
<comment type="subcellular location">
    <subcellularLocation>
        <location evidence="1 12">Cell membrane</location>
        <topology evidence="1 12">Multi-pass membrane protein</topology>
    </subcellularLocation>
</comment>
<organism evidence="13 14">
    <name type="scientific">Leuconostoc lactis</name>
    <dbReference type="NCBI Taxonomy" id="1246"/>
    <lineage>
        <taxon>Bacteria</taxon>
        <taxon>Bacillati</taxon>
        <taxon>Bacillota</taxon>
        <taxon>Bacilli</taxon>
        <taxon>Lactobacillales</taxon>
        <taxon>Lactobacillaceae</taxon>
        <taxon>Leuconostoc</taxon>
    </lineage>
</organism>
<dbReference type="GO" id="GO:0004222">
    <property type="term" value="F:metalloendopeptidase activity"/>
    <property type="evidence" value="ECO:0007669"/>
    <property type="project" value="UniProtKB-UniRule"/>
</dbReference>
<evidence type="ECO:0000313" key="14">
    <source>
        <dbReference type="Proteomes" id="UP000478636"/>
    </source>
</evidence>
<sequence length="298" mass="32207">MLYEQIQSNKRRTVGLLLGFLILVGLVGAAVGYLLLGSLTTGIVGGLVIGAIYSLLMVSNSTNLVMTMNHAIEVTRADQAPELWHTVEDMAMVAQVPMPRVFIIQDDSPNAFATGNSPKTAAVAVTTGLLALMNRQELEGVIAHEMSHIRNYDIRIATIALALTAAITMLTNLGSNWWFFAGASGRDRDNRDNNSGGGQILIFVLSLAVMMFAPLVAAIIQMAISRNREYLADAGSVALTRNPQELIAALRKLDSAPPMQDVDPSSAALYISNPLEKKAHLFDTHPPIAERIARLEKM</sequence>
<evidence type="ECO:0000256" key="11">
    <source>
        <dbReference type="ARBA" id="ARBA00023136"/>
    </source>
</evidence>
<evidence type="ECO:0000256" key="1">
    <source>
        <dbReference type="ARBA" id="ARBA00004651"/>
    </source>
</evidence>
<keyword evidence="3 12" id="KW-1003">Cell membrane</keyword>
<dbReference type="EMBL" id="WSZI01000013">
    <property type="protein sequence ID" value="MWN20878.1"/>
    <property type="molecule type" value="Genomic_DNA"/>
</dbReference>
<dbReference type="HAMAP" id="MF_00188">
    <property type="entry name" value="Pept_M48_protease_HtpX"/>
    <property type="match status" value="1"/>
</dbReference>
<evidence type="ECO:0000256" key="12">
    <source>
        <dbReference type="HAMAP-Rule" id="MF_00188"/>
    </source>
</evidence>
<gene>
    <name evidence="12 13" type="primary">htpX</name>
    <name evidence="13" type="ORF">GQS40_04215</name>
</gene>
<evidence type="ECO:0000256" key="9">
    <source>
        <dbReference type="ARBA" id="ARBA00022989"/>
    </source>
</evidence>
<evidence type="ECO:0000256" key="4">
    <source>
        <dbReference type="ARBA" id="ARBA00022670"/>
    </source>
</evidence>
<feature type="binding site" evidence="12">
    <location>
        <position position="148"/>
    </location>
    <ligand>
        <name>Zn(2+)</name>
        <dbReference type="ChEBI" id="CHEBI:29105"/>
        <note>catalytic</note>
    </ligand>
</feature>
<dbReference type="CDD" id="cd07340">
    <property type="entry name" value="M48B_Htpx_like"/>
    <property type="match status" value="1"/>
</dbReference>
<evidence type="ECO:0000256" key="3">
    <source>
        <dbReference type="ARBA" id="ARBA00022475"/>
    </source>
</evidence>
<evidence type="ECO:0000313" key="13">
    <source>
        <dbReference type="EMBL" id="MWN20878.1"/>
    </source>
</evidence>
<keyword evidence="8 12" id="KW-0862">Zinc</keyword>
<evidence type="ECO:0000256" key="2">
    <source>
        <dbReference type="ARBA" id="ARBA00009779"/>
    </source>
</evidence>
<dbReference type="InterPro" id="IPR050083">
    <property type="entry name" value="HtpX_protease"/>
</dbReference>
<dbReference type="Proteomes" id="UP000478636">
    <property type="component" value="Unassembled WGS sequence"/>
</dbReference>
<evidence type="ECO:0000256" key="6">
    <source>
        <dbReference type="ARBA" id="ARBA00022723"/>
    </source>
</evidence>
<evidence type="ECO:0000256" key="7">
    <source>
        <dbReference type="ARBA" id="ARBA00022801"/>
    </source>
</evidence>
<dbReference type="GO" id="GO:0008270">
    <property type="term" value="F:zinc ion binding"/>
    <property type="evidence" value="ECO:0007669"/>
    <property type="project" value="UniProtKB-UniRule"/>
</dbReference>
<comment type="caution">
    <text evidence="13">The sequence shown here is derived from an EMBL/GenBank/DDBJ whole genome shotgun (WGS) entry which is preliminary data.</text>
</comment>
<comment type="similarity">
    <text evidence="2 12">Belongs to the peptidase M48B family.</text>
</comment>
<feature type="binding site" evidence="12">
    <location>
        <position position="144"/>
    </location>
    <ligand>
        <name>Zn(2+)</name>
        <dbReference type="ChEBI" id="CHEBI:29105"/>
        <note>catalytic</note>
    </ligand>
</feature>
<dbReference type="RefSeq" id="WP_010002633.1">
    <property type="nucleotide sequence ID" value="NZ_CALTUT010000003.1"/>
</dbReference>
<dbReference type="InterPro" id="IPR022919">
    <property type="entry name" value="Pept_M48_protease_HtpX"/>
</dbReference>
<dbReference type="GO" id="GO:0005886">
    <property type="term" value="C:plasma membrane"/>
    <property type="evidence" value="ECO:0007669"/>
    <property type="project" value="UniProtKB-SubCell"/>
</dbReference>
<keyword evidence="6 12" id="KW-0479">Metal-binding</keyword>
<keyword evidence="4 12" id="KW-0645">Protease</keyword>
<dbReference type="GO" id="GO:0006508">
    <property type="term" value="P:proteolysis"/>
    <property type="evidence" value="ECO:0007669"/>
    <property type="project" value="UniProtKB-KW"/>
</dbReference>
<evidence type="ECO:0000256" key="10">
    <source>
        <dbReference type="ARBA" id="ARBA00023049"/>
    </source>
</evidence>
<evidence type="ECO:0000256" key="8">
    <source>
        <dbReference type="ARBA" id="ARBA00022833"/>
    </source>
</evidence>
<feature type="transmembrane region" description="Helical" evidence="12">
    <location>
        <begin position="200"/>
        <end position="220"/>
    </location>
</feature>